<keyword evidence="3" id="KW-0547">Nucleotide-binding</keyword>
<dbReference type="PROSITE" id="PS00154">
    <property type="entry name" value="ATPASE_E1_E2"/>
    <property type="match status" value="1"/>
</dbReference>
<dbReference type="InterPro" id="IPR018303">
    <property type="entry name" value="ATPase_P-typ_P_site"/>
</dbReference>
<feature type="compositionally biased region" description="Low complexity" evidence="8">
    <location>
        <begin position="180"/>
        <end position="190"/>
    </location>
</feature>
<dbReference type="Pfam" id="PF00689">
    <property type="entry name" value="Cation_ATPase_C"/>
    <property type="match status" value="1"/>
</dbReference>
<dbReference type="SFLD" id="SFLDF00027">
    <property type="entry name" value="p-type_atpase"/>
    <property type="match status" value="1"/>
</dbReference>
<dbReference type="SUPFAM" id="SSF81665">
    <property type="entry name" value="Calcium ATPase, transmembrane domain M"/>
    <property type="match status" value="1"/>
</dbReference>
<dbReference type="InterPro" id="IPR008250">
    <property type="entry name" value="ATPase_P-typ_transduc_dom_A_sf"/>
</dbReference>
<protein>
    <submittedName>
        <fullName evidence="10">Cation-transporting P-type ATPase</fullName>
    </submittedName>
</protein>
<dbReference type="Gene3D" id="1.20.1110.10">
    <property type="entry name" value="Calcium-transporting ATPase, transmembrane domain"/>
    <property type="match status" value="2"/>
</dbReference>
<evidence type="ECO:0000313" key="10">
    <source>
        <dbReference type="EMBL" id="MDC0685116.1"/>
    </source>
</evidence>
<dbReference type="InterPro" id="IPR023299">
    <property type="entry name" value="ATPase_P-typ_cyto_dom_N"/>
</dbReference>
<feature type="compositionally biased region" description="Basic and acidic residues" evidence="8">
    <location>
        <begin position="1099"/>
        <end position="1110"/>
    </location>
</feature>
<dbReference type="InterPro" id="IPR023214">
    <property type="entry name" value="HAD_sf"/>
</dbReference>
<dbReference type="Pfam" id="PF13246">
    <property type="entry name" value="Cation_ATPase"/>
    <property type="match status" value="1"/>
</dbReference>
<dbReference type="InterPro" id="IPR001757">
    <property type="entry name" value="P_typ_ATPase"/>
</dbReference>
<feature type="compositionally biased region" description="Low complexity" evidence="8">
    <location>
        <begin position="1089"/>
        <end position="1098"/>
    </location>
</feature>
<dbReference type="InterPro" id="IPR006068">
    <property type="entry name" value="ATPase_P-typ_cation-transptr_C"/>
</dbReference>
<sequence>MERRGTGWIDLRGRRGGRGGGARRRARADRTPARDLHGRAGIARVRAEVAGLFGDAARAARIERDLAAIPGVVSARASARTGRVLVRVGQDAADEAALVLGAHAVPGAPPPPSARRAARALAEGVGALVHAARGWARPRESAAGEGDRRAWQARAWGSEGAPAGQGEGAPTGQGEGAPAGQGESAPAGQGESAPAGQGESALAGQGGGERARRVDVALRAHAEDAGEVARALGVDPREGLPAAEARRRLRAVGPNELAGVATRSSIEILAGQIFTVPTAMLLGAAGLSLALGDLIDAGAVLLVVGANAAIGTYTESRAEELLHAWGELRVGWARVVRDGREQRLAAAELVPGDVLALRAGEPVAADARVVDAHGLAADESTLTGESEPAEKRAARVGGVAPLAERRSMVYAGTTIASGEGAAVVVATGRWTALGDIQRALSRESDRTPPLEQELAWIGQRLATFALASSSAVMVVGLARRRPLHALLRSAVALGVAAIPEGFPTVGTTALALASRRLRGSGIVIRRLAAAETLGAVSVVCADKTGTLTENRMQVAEIFLPGEGALRVERGARRGDGEGPGRRIALIGEDGREVDAAAPRVHALARIAALNADVELSEAGKVVQGSGTERALVEFALAAGYPVSARRLAARRVSEARRSAERAFMVTVHDHPELGHIELVKGAPEQVVARCDAPPRGEAAGDERGEALRHNDAMASRGLRVLALAWRQNGRPDNDAPLEFAGLVGLRDPPRPGVREALEALSGAGIRTLMLTGDQERTARAIGAELGIPQDAVHSRVTPEAKLEIVRALQQGGAIVAMTGDGVNDGPALKAADVGVAMGKRGTDIARAVADVVLAEDDLPSLTAAVCEGRRLHDNVRRAIAYFVATNASEVLAMLVGALCGASPLTPLQLLWINLLTDVAPALALALEPAEPGVMRRPPRDPAARLLGAADLRALGVDAAAMSGASLSAYALGGRATAGTRAFTALVTAQLLHMLACRAGAGDLAPGAALRRDSPHVARALAATSALQALALGSRSLGRLLGAQRLRAGELALAVAVGALPALLRGPLGRSASAGREIVFVNGRRAESASASASNASAEAEAKAAEAKAGEATDEGTGEGAGAAERPKQGVRATRVAGLRKGDMAS</sequence>
<keyword evidence="2" id="KW-0812">Transmembrane</keyword>
<keyword evidence="11" id="KW-1185">Reference proteome</keyword>
<keyword evidence="7" id="KW-0472">Membrane</keyword>
<dbReference type="SFLD" id="SFLDS00003">
    <property type="entry name" value="Haloacid_Dehalogenase"/>
    <property type="match status" value="1"/>
</dbReference>
<evidence type="ECO:0000256" key="1">
    <source>
        <dbReference type="ARBA" id="ARBA00004141"/>
    </source>
</evidence>
<feature type="domain" description="Cation-transporting P-type ATPase N-terminal" evidence="9">
    <location>
        <begin position="219"/>
        <end position="293"/>
    </location>
</feature>
<name>A0ABT5CJ54_9BACT</name>
<dbReference type="InterPro" id="IPR059000">
    <property type="entry name" value="ATPase_P-type_domA"/>
</dbReference>
<dbReference type="SFLD" id="SFLDG00002">
    <property type="entry name" value="C1.7:_P-type_atpase_like"/>
    <property type="match status" value="1"/>
</dbReference>
<dbReference type="RefSeq" id="WP_272103226.1">
    <property type="nucleotide sequence ID" value="NZ_JAQNDK010000006.1"/>
</dbReference>
<dbReference type="Pfam" id="PF00690">
    <property type="entry name" value="Cation_ATPase_N"/>
    <property type="match status" value="1"/>
</dbReference>
<keyword evidence="5" id="KW-1278">Translocase</keyword>
<feature type="region of interest" description="Disordered" evidence="8">
    <location>
        <begin position="1"/>
        <end position="33"/>
    </location>
</feature>
<feature type="compositionally biased region" description="Gly residues" evidence="8">
    <location>
        <begin position="163"/>
        <end position="179"/>
    </location>
</feature>
<organism evidence="10 11">
    <name type="scientific">Sorangium atrum</name>
    <dbReference type="NCBI Taxonomy" id="2995308"/>
    <lineage>
        <taxon>Bacteria</taxon>
        <taxon>Pseudomonadati</taxon>
        <taxon>Myxococcota</taxon>
        <taxon>Polyangia</taxon>
        <taxon>Polyangiales</taxon>
        <taxon>Polyangiaceae</taxon>
        <taxon>Sorangium</taxon>
    </lineage>
</organism>
<dbReference type="PRINTS" id="PR00119">
    <property type="entry name" value="CATATPASE"/>
</dbReference>
<comment type="subcellular location">
    <subcellularLocation>
        <location evidence="1">Membrane</location>
        <topology evidence="1">Multi-pass membrane protein</topology>
    </subcellularLocation>
</comment>
<evidence type="ECO:0000256" key="3">
    <source>
        <dbReference type="ARBA" id="ARBA00022741"/>
    </source>
</evidence>
<dbReference type="InterPro" id="IPR044492">
    <property type="entry name" value="P_typ_ATPase_HD_dom"/>
</dbReference>
<dbReference type="SMART" id="SM00831">
    <property type="entry name" value="Cation_ATPase_N"/>
    <property type="match status" value="1"/>
</dbReference>
<dbReference type="InterPro" id="IPR023298">
    <property type="entry name" value="ATPase_P-typ_TM_dom_sf"/>
</dbReference>
<feature type="compositionally biased region" description="Basic residues" evidence="8">
    <location>
        <begin position="14"/>
        <end position="27"/>
    </location>
</feature>
<dbReference type="EMBL" id="JAQNDK010000006">
    <property type="protein sequence ID" value="MDC0685116.1"/>
    <property type="molecule type" value="Genomic_DNA"/>
</dbReference>
<feature type="region of interest" description="Disordered" evidence="8">
    <location>
        <begin position="1089"/>
        <end position="1145"/>
    </location>
</feature>
<dbReference type="Pfam" id="PF00122">
    <property type="entry name" value="E1-E2_ATPase"/>
    <property type="match status" value="1"/>
</dbReference>
<dbReference type="Gene3D" id="3.40.50.1000">
    <property type="entry name" value="HAD superfamily/HAD-like"/>
    <property type="match status" value="2"/>
</dbReference>
<dbReference type="Proteomes" id="UP001217485">
    <property type="component" value="Unassembled WGS sequence"/>
</dbReference>
<dbReference type="InterPro" id="IPR036412">
    <property type="entry name" value="HAD-like_sf"/>
</dbReference>
<dbReference type="PANTHER" id="PTHR42861">
    <property type="entry name" value="CALCIUM-TRANSPORTING ATPASE"/>
    <property type="match status" value="1"/>
</dbReference>
<dbReference type="SUPFAM" id="SSF81660">
    <property type="entry name" value="Metal cation-transporting ATPase, ATP-binding domain N"/>
    <property type="match status" value="1"/>
</dbReference>
<evidence type="ECO:0000256" key="8">
    <source>
        <dbReference type="SAM" id="MobiDB-lite"/>
    </source>
</evidence>
<evidence type="ECO:0000256" key="2">
    <source>
        <dbReference type="ARBA" id="ARBA00022692"/>
    </source>
</evidence>
<evidence type="ECO:0000256" key="6">
    <source>
        <dbReference type="ARBA" id="ARBA00022989"/>
    </source>
</evidence>
<evidence type="ECO:0000313" key="11">
    <source>
        <dbReference type="Proteomes" id="UP001217485"/>
    </source>
</evidence>
<keyword evidence="6" id="KW-1133">Transmembrane helix</keyword>
<evidence type="ECO:0000256" key="4">
    <source>
        <dbReference type="ARBA" id="ARBA00022840"/>
    </source>
</evidence>
<feature type="region of interest" description="Disordered" evidence="8">
    <location>
        <begin position="136"/>
        <end position="209"/>
    </location>
</feature>
<dbReference type="SUPFAM" id="SSF56784">
    <property type="entry name" value="HAD-like"/>
    <property type="match status" value="1"/>
</dbReference>
<comment type="caution">
    <text evidence="10">The sequence shown here is derived from an EMBL/GenBank/DDBJ whole genome shotgun (WGS) entry which is preliminary data.</text>
</comment>
<gene>
    <name evidence="10" type="ORF">POL72_45805</name>
</gene>
<reference evidence="10 11" key="1">
    <citation type="submission" date="2023-01" db="EMBL/GenBank/DDBJ databases">
        <title>Minimal conservation of predation-associated metabolite biosynthetic gene clusters underscores biosynthetic potential of Myxococcota including descriptions for ten novel species: Archangium lansinium sp. nov., Myxococcus landrumus sp. nov., Nannocystis bai.</title>
        <authorList>
            <person name="Ahearne A."/>
            <person name="Stevens C."/>
            <person name="Dowd S."/>
        </authorList>
    </citation>
    <scope>NUCLEOTIDE SEQUENCE [LARGE SCALE GENOMIC DNA]</scope>
    <source>
        <strain evidence="10 11">WIWO2</strain>
    </source>
</reference>
<proteinExistence type="predicted"/>
<dbReference type="SUPFAM" id="SSF81653">
    <property type="entry name" value="Calcium ATPase, transduction domain A"/>
    <property type="match status" value="1"/>
</dbReference>
<dbReference type="Gene3D" id="3.40.1110.10">
    <property type="entry name" value="Calcium-transporting ATPase, cytoplasmic domain N"/>
    <property type="match status" value="1"/>
</dbReference>
<accession>A0ABT5CJ54</accession>
<dbReference type="NCBIfam" id="TIGR01494">
    <property type="entry name" value="ATPase_P-type"/>
    <property type="match status" value="2"/>
</dbReference>
<evidence type="ECO:0000256" key="7">
    <source>
        <dbReference type="ARBA" id="ARBA00023136"/>
    </source>
</evidence>
<evidence type="ECO:0000256" key="5">
    <source>
        <dbReference type="ARBA" id="ARBA00022967"/>
    </source>
</evidence>
<keyword evidence="4" id="KW-0067">ATP-binding</keyword>
<feature type="compositionally biased region" description="Basic and acidic residues" evidence="8">
    <location>
        <begin position="137"/>
        <end position="150"/>
    </location>
</feature>
<evidence type="ECO:0000259" key="9">
    <source>
        <dbReference type="SMART" id="SM00831"/>
    </source>
</evidence>
<dbReference type="Gene3D" id="2.70.150.10">
    <property type="entry name" value="Calcium-transporting ATPase, cytoplasmic transduction domain A"/>
    <property type="match status" value="1"/>
</dbReference>
<dbReference type="InterPro" id="IPR004014">
    <property type="entry name" value="ATPase_P-typ_cation-transptr_N"/>
</dbReference>